<feature type="transmembrane region" description="Helical" evidence="10">
    <location>
        <begin position="76"/>
        <end position="96"/>
    </location>
</feature>
<dbReference type="GO" id="GO:0006508">
    <property type="term" value="P:proteolysis"/>
    <property type="evidence" value="ECO:0007669"/>
    <property type="project" value="UniProtKB-KW"/>
</dbReference>
<keyword evidence="4 12" id="KW-0645">Protease</keyword>
<evidence type="ECO:0000259" key="11">
    <source>
        <dbReference type="Pfam" id="PF02163"/>
    </source>
</evidence>
<dbReference type="InterPro" id="IPR044838">
    <property type="entry name" value="EGY1-like"/>
</dbReference>
<protein>
    <submittedName>
        <fullName evidence="12">Site-2 protease family protein</fullName>
    </submittedName>
</protein>
<evidence type="ECO:0000256" key="9">
    <source>
        <dbReference type="ARBA" id="ARBA00023136"/>
    </source>
</evidence>
<feature type="transmembrane region" description="Helical" evidence="10">
    <location>
        <begin position="299"/>
        <end position="317"/>
    </location>
</feature>
<comment type="caution">
    <text evidence="12">The sequence shown here is derived from an EMBL/GenBank/DDBJ whole genome shotgun (WGS) entry which is preliminary data.</text>
</comment>
<sequence length="320" mass="34538">MTSPLRPSQPDHLAWPSAWWKPDPGMGYEPEDPGRRPGQAARRWLIPALLLLTTLLTTLLAGAFQRGFFPTAILAHPLLIFQGLPFAGTLLLILGAHECGHYLAGRRWGVDVSPPYFIPAPTLFGTFGAVIRIRGKILNRNALLDVAAAGPLAGMVVALPAVLIGLSLSRVVTGGEGEAAQGLGLGTPWLFDFAARAILGPLEPRDDVVLHPVAFAGWCGFLVTALNLIPAGQLDGGHVVYTLFGRWHRAITLAVGVILLGMAFWWEGWLLWGAIVLVLSRSHPPLLDEWTPLSAGRKWLGFACLALLALTFIWVPIHLP</sequence>
<evidence type="ECO:0000256" key="1">
    <source>
        <dbReference type="ARBA" id="ARBA00001947"/>
    </source>
</evidence>
<dbReference type="CDD" id="cd06160">
    <property type="entry name" value="S2P-M50_like_2"/>
    <property type="match status" value="1"/>
</dbReference>
<organism evidence="12 13">
    <name type="scientific">Tectimicrobiota bacterium</name>
    <dbReference type="NCBI Taxonomy" id="2528274"/>
    <lineage>
        <taxon>Bacteria</taxon>
        <taxon>Pseudomonadati</taxon>
        <taxon>Nitrospinota/Tectimicrobiota group</taxon>
        <taxon>Candidatus Tectimicrobiota</taxon>
    </lineage>
</organism>
<dbReference type="EMBL" id="JACPUR010000035">
    <property type="protein sequence ID" value="MBI3128836.1"/>
    <property type="molecule type" value="Genomic_DNA"/>
</dbReference>
<dbReference type="PANTHER" id="PTHR31412:SF0">
    <property type="entry name" value="ZINC METALLOPROTEASE EGY1, CHLOROPLASTIC-RELATED"/>
    <property type="match status" value="1"/>
</dbReference>
<evidence type="ECO:0000313" key="13">
    <source>
        <dbReference type="Proteomes" id="UP000782312"/>
    </source>
</evidence>
<evidence type="ECO:0000256" key="10">
    <source>
        <dbReference type="SAM" id="Phobius"/>
    </source>
</evidence>
<reference evidence="12" key="1">
    <citation type="submission" date="2020-07" db="EMBL/GenBank/DDBJ databases">
        <title>Huge and variable diversity of episymbiotic CPR bacteria and DPANN archaea in groundwater ecosystems.</title>
        <authorList>
            <person name="He C.Y."/>
            <person name="Keren R."/>
            <person name="Whittaker M."/>
            <person name="Farag I.F."/>
            <person name="Doudna J."/>
            <person name="Cate J.H.D."/>
            <person name="Banfield J.F."/>
        </authorList>
    </citation>
    <scope>NUCLEOTIDE SEQUENCE</scope>
    <source>
        <strain evidence="12">NC_groundwater_763_Ag_S-0.2um_68_21</strain>
    </source>
</reference>
<name>A0A932I023_UNCTE</name>
<dbReference type="GO" id="GO:0016020">
    <property type="term" value="C:membrane"/>
    <property type="evidence" value="ECO:0007669"/>
    <property type="project" value="UniProtKB-SubCell"/>
</dbReference>
<feature type="transmembrane region" description="Helical" evidence="10">
    <location>
        <begin position="142"/>
        <end position="166"/>
    </location>
</feature>
<keyword evidence="9 10" id="KW-0472">Membrane</keyword>
<dbReference type="PANTHER" id="PTHR31412">
    <property type="entry name" value="ZINC METALLOPROTEASE EGY1"/>
    <property type="match status" value="1"/>
</dbReference>
<evidence type="ECO:0000256" key="8">
    <source>
        <dbReference type="ARBA" id="ARBA00022989"/>
    </source>
</evidence>
<evidence type="ECO:0000256" key="4">
    <source>
        <dbReference type="ARBA" id="ARBA00022670"/>
    </source>
</evidence>
<evidence type="ECO:0000256" key="6">
    <source>
        <dbReference type="ARBA" id="ARBA00022801"/>
    </source>
</evidence>
<proteinExistence type="inferred from homology"/>
<evidence type="ECO:0000256" key="2">
    <source>
        <dbReference type="ARBA" id="ARBA00004141"/>
    </source>
</evidence>
<accession>A0A932I023</accession>
<evidence type="ECO:0000256" key="7">
    <source>
        <dbReference type="ARBA" id="ARBA00022946"/>
    </source>
</evidence>
<dbReference type="Pfam" id="PF02163">
    <property type="entry name" value="Peptidase_M50"/>
    <property type="match status" value="1"/>
</dbReference>
<comment type="subcellular location">
    <subcellularLocation>
        <location evidence="2">Membrane</location>
        <topology evidence="2">Multi-pass membrane protein</topology>
    </subcellularLocation>
</comment>
<feature type="transmembrane region" description="Helical" evidence="10">
    <location>
        <begin position="250"/>
        <end position="279"/>
    </location>
</feature>
<dbReference type="Proteomes" id="UP000782312">
    <property type="component" value="Unassembled WGS sequence"/>
</dbReference>
<keyword evidence="8 10" id="KW-1133">Transmembrane helix</keyword>
<keyword evidence="5 10" id="KW-0812">Transmembrane</keyword>
<feature type="domain" description="Peptidase M50" evidence="11">
    <location>
        <begin position="86"/>
        <end position="251"/>
    </location>
</feature>
<evidence type="ECO:0000256" key="3">
    <source>
        <dbReference type="ARBA" id="ARBA00007931"/>
    </source>
</evidence>
<evidence type="ECO:0000256" key="5">
    <source>
        <dbReference type="ARBA" id="ARBA00022692"/>
    </source>
</evidence>
<comment type="similarity">
    <text evidence="3">Belongs to the peptidase M50B family.</text>
</comment>
<feature type="transmembrane region" description="Helical" evidence="10">
    <location>
        <begin position="209"/>
        <end position="229"/>
    </location>
</feature>
<dbReference type="InterPro" id="IPR008915">
    <property type="entry name" value="Peptidase_M50"/>
</dbReference>
<comment type="cofactor">
    <cofactor evidence="1">
        <name>Zn(2+)</name>
        <dbReference type="ChEBI" id="CHEBI:29105"/>
    </cofactor>
</comment>
<keyword evidence="6" id="KW-0378">Hydrolase</keyword>
<keyword evidence="7" id="KW-0809">Transit peptide</keyword>
<dbReference type="AlphaFoldDB" id="A0A932I023"/>
<feature type="transmembrane region" description="Helical" evidence="10">
    <location>
        <begin position="44"/>
        <end position="64"/>
    </location>
</feature>
<evidence type="ECO:0000313" key="12">
    <source>
        <dbReference type="EMBL" id="MBI3128836.1"/>
    </source>
</evidence>
<gene>
    <name evidence="12" type="ORF">HYZ11_14620</name>
</gene>
<dbReference type="GO" id="GO:0008233">
    <property type="term" value="F:peptidase activity"/>
    <property type="evidence" value="ECO:0007669"/>
    <property type="project" value="UniProtKB-KW"/>
</dbReference>